<dbReference type="InterPro" id="IPR023772">
    <property type="entry name" value="DNA-bd_HTH_TetR-type_CS"/>
</dbReference>
<dbReference type="PROSITE" id="PS01081">
    <property type="entry name" value="HTH_TETR_1"/>
    <property type="match status" value="1"/>
</dbReference>
<dbReference type="GO" id="GO:0003677">
    <property type="term" value="F:DNA binding"/>
    <property type="evidence" value="ECO:0007669"/>
    <property type="project" value="UniProtKB-UniRule"/>
</dbReference>
<dbReference type="EMBL" id="CP001810">
    <property type="protein sequence ID" value="ADL34844.1"/>
    <property type="molecule type" value="Genomic_DNA"/>
</dbReference>
<accession>E0RVJ5</accession>
<dbReference type="RefSeq" id="WP_013281498.1">
    <property type="nucleotide sequence ID" value="NC_014387.1"/>
</dbReference>
<dbReference type="InterPro" id="IPR001647">
    <property type="entry name" value="HTH_TetR"/>
</dbReference>
<feature type="DNA-binding region" description="H-T-H motif" evidence="2">
    <location>
        <begin position="32"/>
        <end position="51"/>
    </location>
</feature>
<dbReference type="Pfam" id="PF00440">
    <property type="entry name" value="TetR_N"/>
    <property type="match status" value="1"/>
</dbReference>
<dbReference type="SUPFAM" id="SSF46689">
    <property type="entry name" value="Homeodomain-like"/>
    <property type="match status" value="1"/>
</dbReference>
<keyword evidence="5" id="KW-1185">Reference proteome</keyword>
<dbReference type="Proteomes" id="UP000001299">
    <property type="component" value="Chromosome 1"/>
</dbReference>
<feature type="domain" description="HTH tetR-type" evidence="3">
    <location>
        <begin position="9"/>
        <end position="69"/>
    </location>
</feature>
<reference evidence="4 5" key="1">
    <citation type="journal article" date="2010" name="PLoS ONE">
        <title>The glycobiome of the rumen bacterium Butyrivibrio proteoclasticus B316(T) highlights adaptation to a polysaccharide-rich environment.</title>
        <authorList>
            <person name="Kelly W.J."/>
            <person name="Leahy S.C."/>
            <person name="Altermann E."/>
            <person name="Yeoman C.J."/>
            <person name="Dunne J.C."/>
            <person name="Kong Z."/>
            <person name="Pacheco D.M."/>
            <person name="Li D."/>
            <person name="Noel S.J."/>
            <person name="Moon C.D."/>
            <person name="Cookson A.L."/>
            <person name="Attwood G.T."/>
        </authorList>
    </citation>
    <scope>NUCLEOTIDE SEQUENCE [LARGE SCALE GENOMIC DNA]</scope>
    <source>
        <strain evidence="5">ATCC 51982 / DSM 14932 / B316</strain>
    </source>
</reference>
<dbReference type="AlphaFoldDB" id="E0RVJ5"/>
<name>E0RVJ5_BUTPB</name>
<organism evidence="4 5">
    <name type="scientific">Butyrivibrio proteoclasticus (strain ATCC 51982 / DSM 14932 / B316)</name>
    <name type="common">Clostridium proteoclasticum</name>
    <dbReference type="NCBI Taxonomy" id="515622"/>
    <lineage>
        <taxon>Bacteria</taxon>
        <taxon>Bacillati</taxon>
        <taxon>Bacillota</taxon>
        <taxon>Clostridia</taxon>
        <taxon>Lachnospirales</taxon>
        <taxon>Lachnospiraceae</taxon>
        <taxon>Butyrivibrio</taxon>
    </lineage>
</organism>
<evidence type="ECO:0000259" key="3">
    <source>
        <dbReference type="PROSITE" id="PS50977"/>
    </source>
</evidence>
<dbReference type="PANTHER" id="PTHR43479">
    <property type="entry name" value="ACREF/ENVCD OPERON REPRESSOR-RELATED"/>
    <property type="match status" value="1"/>
</dbReference>
<dbReference type="STRING" id="515622.bpr_I2111"/>
<gene>
    <name evidence="4" type="ordered locus">bpr_I2111</name>
</gene>
<dbReference type="InterPro" id="IPR050624">
    <property type="entry name" value="HTH-type_Tx_Regulator"/>
</dbReference>
<dbReference type="PROSITE" id="PS50977">
    <property type="entry name" value="HTH_TETR_2"/>
    <property type="match status" value="1"/>
</dbReference>
<keyword evidence="1 2" id="KW-0238">DNA-binding</keyword>
<dbReference type="PRINTS" id="PR00455">
    <property type="entry name" value="HTHTETR"/>
</dbReference>
<dbReference type="InterPro" id="IPR009057">
    <property type="entry name" value="Homeodomain-like_sf"/>
</dbReference>
<evidence type="ECO:0000256" key="2">
    <source>
        <dbReference type="PROSITE-ProRule" id="PRU00335"/>
    </source>
</evidence>
<dbReference type="Gene3D" id="1.10.357.10">
    <property type="entry name" value="Tetracycline Repressor, domain 2"/>
    <property type="match status" value="1"/>
</dbReference>
<evidence type="ECO:0000256" key="1">
    <source>
        <dbReference type="ARBA" id="ARBA00023125"/>
    </source>
</evidence>
<dbReference type="eggNOG" id="COG1309">
    <property type="taxonomic scope" value="Bacteria"/>
</dbReference>
<evidence type="ECO:0000313" key="5">
    <source>
        <dbReference type="Proteomes" id="UP000001299"/>
    </source>
</evidence>
<dbReference type="PANTHER" id="PTHR43479:SF11">
    <property type="entry name" value="ACREF_ENVCD OPERON REPRESSOR-RELATED"/>
    <property type="match status" value="1"/>
</dbReference>
<sequence>MGKADQNKKLKMENLLNTSFELFTSQGINKTSIQDIVNKAGVAKGTFYLYFKDKYDIRNRLIAHKSSQLFMQAYNALQETKIRDFEGRLIFIMDYVLDELEANKGLLAFIYKDLSWAVFKKALTTPMSSEDVDFGEIYRKMVEESGLKFSDAEIMLFMIIELVGSTGYSSIMYNDPVNLKDLKPYLEQTVRSIIKQFKM</sequence>
<dbReference type="HOGENOM" id="CLU_069356_12_2_9"/>
<evidence type="ECO:0000313" key="4">
    <source>
        <dbReference type="EMBL" id="ADL34844.1"/>
    </source>
</evidence>
<protein>
    <submittedName>
        <fullName evidence="4">Transcriptional regulator TetR family</fullName>
    </submittedName>
</protein>
<proteinExistence type="predicted"/>
<dbReference type="KEGG" id="bpb:bpr_I2111"/>